<dbReference type="RefSeq" id="WP_042691309.1">
    <property type="nucleotide sequence ID" value="NZ_CABMAB010000002.1"/>
</dbReference>
<dbReference type="PATRIC" id="fig|66851.6.peg.544"/>
<evidence type="ECO:0000313" key="3">
    <source>
        <dbReference type="Proteomes" id="UP000077428"/>
    </source>
</evidence>
<dbReference type="Proteomes" id="UP000077428">
    <property type="component" value="Unassembled WGS sequence"/>
</dbReference>
<sequence length="93" mass="10745">MRIKEFIDTIVLDKDAYEVGRVSDIDFNKETGKIETVVLTLKKNIFTTDELEISFDDIKTIGAYIILNKEIDFNEKADEIEAQQIEIEDADEK</sequence>
<evidence type="ECO:0000259" key="1">
    <source>
        <dbReference type="Pfam" id="PF05239"/>
    </source>
</evidence>
<keyword evidence="3" id="KW-1185">Reference proteome</keyword>
<gene>
    <name evidence="2" type="ORF">MBORA_04790</name>
</gene>
<comment type="caution">
    <text evidence="2">The sequence shown here is derived from an EMBL/GenBank/DDBJ whole genome shotgun (WGS) entry which is preliminary data.</text>
</comment>
<dbReference type="Gene3D" id="2.30.30.240">
    <property type="entry name" value="PRC-barrel domain"/>
    <property type="match status" value="1"/>
</dbReference>
<dbReference type="AlphaFoldDB" id="A0A166BMU1"/>
<organism evidence="2 3">
    <name type="scientific">Methanobrevibacter oralis</name>
    <dbReference type="NCBI Taxonomy" id="66851"/>
    <lineage>
        <taxon>Archaea</taxon>
        <taxon>Methanobacteriati</taxon>
        <taxon>Methanobacteriota</taxon>
        <taxon>Methanomada group</taxon>
        <taxon>Methanobacteria</taxon>
        <taxon>Methanobacteriales</taxon>
        <taxon>Methanobacteriaceae</taxon>
        <taxon>Methanobrevibacter</taxon>
    </lineage>
</organism>
<dbReference type="InterPro" id="IPR011033">
    <property type="entry name" value="PRC_barrel-like_sf"/>
</dbReference>
<dbReference type="Pfam" id="PF05239">
    <property type="entry name" value="PRC"/>
    <property type="match status" value="1"/>
</dbReference>
<dbReference type="OrthoDB" id="77776at2157"/>
<reference evidence="3" key="1">
    <citation type="journal article" date="2016" name="Genome Announc.">
        <title>Draft Genome Sequences of Methanobrevibacter curvatus DSM11111, Methanobrevibacter cuticularis DSM11139, Methanobrevibacter filiformis DSM11501, and Methanobrevibacter oralis DSM7256.</title>
        <authorList>
            <person name="Poehlein A."/>
            <person name="Seedorf H."/>
        </authorList>
    </citation>
    <scope>NUCLEOTIDE SEQUENCE [LARGE SCALE GENOMIC DNA]</scope>
    <source>
        <strain evidence="3">DSM 7256 / JCM 30027 / ZR</strain>
    </source>
</reference>
<dbReference type="STRING" id="66851.MBORA_04790"/>
<dbReference type="EMBL" id="LWMU01000048">
    <property type="protein sequence ID" value="KZX13571.1"/>
    <property type="molecule type" value="Genomic_DNA"/>
</dbReference>
<dbReference type="SUPFAM" id="SSF50346">
    <property type="entry name" value="PRC-barrel domain"/>
    <property type="match status" value="1"/>
</dbReference>
<dbReference type="InterPro" id="IPR027275">
    <property type="entry name" value="PRC-brl_dom"/>
</dbReference>
<name>A0A166BMU1_METOA</name>
<proteinExistence type="predicted"/>
<accession>A0A166BMU1</accession>
<feature type="domain" description="PRC-barrel" evidence="1">
    <location>
        <begin position="1"/>
        <end position="68"/>
    </location>
</feature>
<evidence type="ECO:0000313" key="2">
    <source>
        <dbReference type="EMBL" id="KZX13571.1"/>
    </source>
</evidence>
<protein>
    <submittedName>
        <fullName evidence="2">PRC-barrel domain protein</fullName>
    </submittedName>
</protein>